<dbReference type="GO" id="GO:0032979">
    <property type="term" value="P:protein insertion into mitochondrial inner membrane from matrix"/>
    <property type="evidence" value="ECO:0007669"/>
    <property type="project" value="TreeGrafter"/>
</dbReference>
<dbReference type="InterPro" id="IPR028055">
    <property type="entry name" value="YidC/Oxa/ALB_C"/>
</dbReference>
<protein>
    <submittedName>
        <fullName evidence="13">60Kd inner membrane protein-domain-containing protein</fullName>
    </submittedName>
</protein>
<keyword evidence="3 9" id="KW-0812">Transmembrane</keyword>
<dbReference type="PANTHER" id="PTHR12428:SF66">
    <property type="entry name" value="MITOCHONDRIAL INNER MEMBRANE PROTEIN OXA1L"/>
    <property type="match status" value="1"/>
</dbReference>
<dbReference type="GeneID" id="63770676"/>
<evidence type="ECO:0000313" key="13">
    <source>
        <dbReference type="EMBL" id="ORY72139.1"/>
    </source>
</evidence>
<feature type="transmembrane region" description="Helical" evidence="11">
    <location>
        <begin position="387"/>
        <end position="406"/>
    </location>
</feature>
<evidence type="ECO:0000256" key="11">
    <source>
        <dbReference type="SAM" id="Phobius"/>
    </source>
</evidence>
<dbReference type="Pfam" id="PF02096">
    <property type="entry name" value="60KD_IMP"/>
    <property type="match status" value="1"/>
</dbReference>
<sequence>MKLSWYESAAEVAASITDNCKSRLCQSWPIFLGIPSHVMNIELWVCSSRLETEPAVMMLPSRGVCSSRPAIALRHCIPTPRQTIRSWSATTRQFSLARPNTPSQQWSRNSSALRGQGSQLLRLGSLHRGPFGAPALRGPGVFSQGAGASRALSLWPFGSKAPPKPAETLPAEPATSLPETPATFATPASDPTLQFREQAATQSPLTPDIPMASDLPNTFGDMDPTSILDIQERIGYLKDLGLEFGWGPSSLVEWALEHTYIYTGLPWWGTVAIIAVGWRIALFVPTLRGSWHQAKLQECRQNPEFKAAETKMWDARHTNDYAATMVARSQMIRIQKQTGASSWKSLVPMLISFPFTIGMFRVLRAMAALPVPSLENGGVLWFADLSVHDPTYILPLVSAAVTAWSIKQSQAANVNMDPNQRKMGQMLMYVMTPVMLLCTMWLPAVLQWFFLCFGAGQAIQTTATLNPTVRRWAQLPPLKEKPMLPAAKGVKIPGAAGAQYQAPAPSKGGITDMMEGLNESMSKYTGGSAAASKRKAMEYEEKRAKEDQEKRLRRDEDRRRRKMLKERGEQ</sequence>
<evidence type="ECO:0000256" key="1">
    <source>
        <dbReference type="ARBA" id="ARBA00004448"/>
    </source>
</evidence>
<evidence type="ECO:0000256" key="8">
    <source>
        <dbReference type="ARBA" id="ARBA00023136"/>
    </source>
</evidence>
<evidence type="ECO:0000259" key="12">
    <source>
        <dbReference type="Pfam" id="PF02096"/>
    </source>
</evidence>
<accession>A0A1Y2EKT4</accession>
<proteinExistence type="inferred from homology"/>
<keyword evidence="5" id="KW-0809">Transit peptide</keyword>
<dbReference type="STRING" id="1141098.A0A1Y2EKT4"/>
<organism evidence="13 14">
    <name type="scientific">Pseudomassariella vexata</name>
    <dbReference type="NCBI Taxonomy" id="1141098"/>
    <lineage>
        <taxon>Eukaryota</taxon>
        <taxon>Fungi</taxon>
        <taxon>Dikarya</taxon>
        <taxon>Ascomycota</taxon>
        <taxon>Pezizomycotina</taxon>
        <taxon>Sordariomycetes</taxon>
        <taxon>Xylariomycetidae</taxon>
        <taxon>Amphisphaeriales</taxon>
        <taxon>Pseudomassariaceae</taxon>
        <taxon>Pseudomassariella</taxon>
    </lineage>
</organism>
<dbReference type="RefSeq" id="XP_040721731.1">
    <property type="nucleotide sequence ID" value="XM_040854464.1"/>
</dbReference>
<keyword evidence="7" id="KW-0496">Mitochondrion</keyword>
<dbReference type="GO" id="GO:0032977">
    <property type="term" value="F:membrane insertase activity"/>
    <property type="evidence" value="ECO:0007669"/>
    <property type="project" value="InterPro"/>
</dbReference>
<dbReference type="InterPro" id="IPR001708">
    <property type="entry name" value="YidC/ALB3/OXA1/COX18"/>
</dbReference>
<evidence type="ECO:0000256" key="10">
    <source>
        <dbReference type="SAM" id="MobiDB-lite"/>
    </source>
</evidence>
<feature type="compositionally biased region" description="Basic and acidic residues" evidence="10">
    <location>
        <begin position="535"/>
        <end position="558"/>
    </location>
</feature>
<dbReference type="AlphaFoldDB" id="A0A1Y2EKT4"/>
<feature type="transmembrane region" description="Helical" evidence="11">
    <location>
        <begin position="427"/>
        <end position="450"/>
    </location>
</feature>
<gene>
    <name evidence="13" type="ORF">BCR38DRAFT_28051</name>
</gene>
<evidence type="ECO:0000313" key="14">
    <source>
        <dbReference type="Proteomes" id="UP000193689"/>
    </source>
</evidence>
<feature type="region of interest" description="Disordered" evidence="10">
    <location>
        <begin position="521"/>
        <end position="570"/>
    </location>
</feature>
<evidence type="ECO:0000256" key="2">
    <source>
        <dbReference type="ARBA" id="ARBA00009877"/>
    </source>
</evidence>
<feature type="transmembrane region" description="Helical" evidence="11">
    <location>
        <begin position="346"/>
        <end position="367"/>
    </location>
</feature>
<dbReference type="InParanoid" id="A0A1Y2EKT4"/>
<feature type="region of interest" description="Disordered" evidence="10">
    <location>
        <begin position="159"/>
        <end position="191"/>
    </location>
</feature>
<comment type="subcellular location">
    <subcellularLocation>
        <location evidence="9">Membrane</location>
        <topology evidence="9">Multi-pass membrane protein</topology>
    </subcellularLocation>
    <subcellularLocation>
        <location evidence="1">Mitochondrion inner membrane</location>
        <topology evidence="1">Multi-pass membrane protein</topology>
    </subcellularLocation>
</comment>
<evidence type="ECO:0000256" key="4">
    <source>
        <dbReference type="ARBA" id="ARBA00022792"/>
    </source>
</evidence>
<comment type="similarity">
    <text evidence="2 9">Belongs to the OXA1/ALB3/YidC family.</text>
</comment>
<feature type="transmembrane region" description="Helical" evidence="11">
    <location>
        <begin position="265"/>
        <end position="287"/>
    </location>
</feature>
<keyword evidence="8 11" id="KW-0472">Membrane</keyword>
<name>A0A1Y2EKT4_9PEZI</name>
<keyword evidence="6 11" id="KW-1133">Transmembrane helix</keyword>
<keyword evidence="4" id="KW-0999">Mitochondrion inner membrane</keyword>
<dbReference type="EMBL" id="MCFJ01000001">
    <property type="protein sequence ID" value="ORY72139.1"/>
    <property type="molecule type" value="Genomic_DNA"/>
</dbReference>
<feature type="domain" description="Membrane insertase YidC/Oxa/ALB C-terminal" evidence="12">
    <location>
        <begin position="270"/>
        <end position="462"/>
    </location>
</feature>
<dbReference type="CDD" id="cd20069">
    <property type="entry name" value="5TM_Oxa1-like"/>
    <property type="match status" value="1"/>
</dbReference>
<keyword evidence="14" id="KW-1185">Reference proteome</keyword>
<evidence type="ECO:0000256" key="9">
    <source>
        <dbReference type="RuleBase" id="RU003945"/>
    </source>
</evidence>
<dbReference type="Proteomes" id="UP000193689">
    <property type="component" value="Unassembled WGS sequence"/>
</dbReference>
<evidence type="ECO:0000256" key="7">
    <source>
        <dbReference type="ARBA" id="ARBA00023128"/>
    </source>
</evidence>
<dbReference type="PANTHER" id="PTHR12428">
    <property type="entry name" value="OXA1"/>
    <property type="match status" value="1"/>
</dbReference>
<comment type="caution">
    <text evidence="13">The sequence shown here is derived from an EMBL/GenBank/DDBJ whole genome shotgun (WGS) entry which is preliminary data.</text>
</comment>
<dbReference type="GO" id="GO:0005743">
    <property type="term" value="C:mitochondrial inner membrane"/>
    <property type="evidence" value="ECO:0007669"/>
    <property type="project" value="UniProtKB-SubCell"/>
</dbReference>
<evidence type="ECO:0000256" key="6">
    <source>
        <dbReference type="ARBA" id="ARBA00022989"/>
    </source>
</evidence>
<reference evidence="13 14" key="1">
    <citation type="submission" date="2016-07" db="EMBL/GenBank/DDBJ databases">
        <title>Pervasive Adenine N6-methylation of Active Genes in Fungi.</title>
        <authorList>
            <consortium name="DOE Joint Genome Institute"/>
            <person name="Mondo S.J."/>
            <person name="Dannebaum R.O."/>
            <person name="Kuo R.C."/>
            <person name="Labutti K."/>
            <person name="Haridas S."/>
            <person name="Kuo A."/>
            <person name="Salamov A."/>
            <person name="Ahrendt S.R."/>
            <person name="Lipzen A."/>
            <person name="Sullivan W."/>
            <person name="Andreopoulos W.B."/>
            <person name="Clum A."/>
            <person name="Lindquist E."/>
            <person name="Daum C."/>
            <person name="Ramamoorthy G.K."/>
            <person name="Gryganskyi A."/>
            <person name="Culley D."/>
            <person name="Magnuson J.K."/>
            <person name="James T.Y."/>
            <person name="O'Malley M.A."/>
            <person name="Stajich J.E."/>
            <person name="Spatafora J.W."/>
            <person name="Visel A."/>
            <person name="Grigoriev I.V."/>
        </authorList>
    </citation>
    <scope>NUCLEOTIDE SEQUENCE [LARGE SCALE GENOMIC DNA]</scope>
    <source>
        <strain evidence="13 14">CBS 129021</strain>
    </source>
</reference>
<evidence type="ECO:0000256" key="3">
    <source>
        <dbReference type="ARBA" id="ARBA00022692"/>
    </source>
</evidence>
<evidence type="ECO:0000256" key="5">
    <source>
        <dbReference type="ARBA" id="ARBA00022946"/>
    </source>
</evidence>
<dbReference type="OrthoDB" id="2148490at2759"/>
<dbReference type="FunCoup" id="A0A1Y2EKT4">
    <property type="interactions" value="586"/>
</dbReference>